<reference evidence="1 2" key="1">
    <citation type="journal article" date="2021" name="Sci. Rep.">
        <title>Chromosome anchoring in Senegalese sole (Solea senegalensis) reveals sex-associated markers and genome rearrangements in flatfish.</title>
        <authorList>
            <person name="Guerrero-Cozar I."/>
            <person name="Gomez-Garrido J."/>
            <person name="Berbel C."/>
            <person name="Martinez-Blanch J.F."/>
            <person name="Alioto T."/>
            <person name="Claros M.G."/>
            <person name="Gagnaire P.A."/>
            <person name="Manchado M."/>
        </authorList>
    </citation>
    <scope>NUCLEOTIDE SEQUENCE [LARGE SCALE GENOMIC DNA]</scope>
    <source>
        <strain evidence="1">Sse05_10M</strain>
    </source>
</reference>
<dbReference type="EMBL" id="JAGKHQ010000004">
    <property type="protein sequence ID" value="KAG7518939.1"/>
    <property type="molecule type" value="Genomic_DNA"/>
</dbReference>
<organism evidence="1 2">
    <name type="scientific">Solea senegalensis</name>
    <name type="common">Senegalese sole</name>
    <dbReference type="NCBI Taxonomy" id="28829"/>
    <lineage>
        <taxon>Eukaryota</taxon>
        <taxon>Metazoa</taxon>
        <taxon>Chordata</taxon>
        <taxon>Craniata</taxon>
        <taxon>Vertebrata</taxon>
        <taxon>Euteleostomi</taxon>
        <taxon>Actinopterygii</taxon>
        <taxon>Neopterygii</taxon>
        <taxon>Teleostei</taxon>
        <taxon>Neoteleostei</taxon>
        <taxon>Acanthomorphata</taxon>
        <taxon>Carangaria</taxon>
        <taxon>Pleuronectiformes</taxon>
        <taxon>Pleuronectoidei</taxon>
        <taxon>Soleidae</taxon>
        <taxon>Solea</taxon>
    </lineage>
</organism>
<evidence type="ECO:0000313" key="2">
    <source>
        <dbReference type="Proteomes" id="UP000693946"/>
    </source>
</evidence>
<evidence type="ECO:0008006" key="3">
    <source>
        <dbReference type="Google" id="ProtNLM"/>
    </source>
</evidence>
<evidence type="ECO:0000313" key="1">
    <source>
        <dbReference type="EMBL" id="KAG7518939.1"/>
    </source>
</evidence>
<name>A0AAV6SNM9_SOLSE</name>
<accession>A0AAV6SNM9</accession>
<dbReference type="Proteomes" id="UP000693946">
    <property type="component" value="Linkage Group LG12"/>
</dbReference>
<comment type="caution">
    <text evidence="1">The sequence shown here is derived from an EMBL/GenBank/DDBJ whole genome shotgun (WGS) entry which is preliminary data.</text>
</comment>
<keyword evidence="2" id="KW-1185">Reference proteome</keyword>
<sequence>MAGNITRSLTKDILKKISSEVKKSARLHNDIMLELMLTQKVINASSLHASSKGYLHHLQIDPFAIHLQTDTGTKILAEHLKQPSPISLYLDATELIFLITVYQREYLRMRRTRYGKTDWVEVKWRVMSHTLQQDGSSCGIIVVKMAEALIKAFPLIREIHFETTRKDMTRGRRDLALKILQASVFDEQSCCAMCAAVKPPGSGPPVTD</sequence>
<gene>
    <name evidence="1" type="ORF">JOB18_047736</name>
</gene>
<proteinExistence type="predicted"/>
<dbReference type="AlphaFoldDB" id="A0AAV6SNM9"/>
<protein>
    <recommendedName>
        <fullName evidence="3">Ubiquitin-like protease family profile domain-containing protein</fullName>
    </recommendedName>
</protein>